<evidence type="ECO:0000256" key="8">
    <source>
        <dbReference type="PIRSR" id="PIRSR001589-1"/>
    </source>
</evidence>
<dbReference type="GO" id="GO:0005524">
    <property type="term" value="F:ATP binding"/>
    <property type="evidence" value="ECO:0007669"/>
    <property type="project" value="UniProtKB-KW"/>
</dbReference>
<keyword evidence="5 9" id="KW-0067">ATP-binding</keyword>
<dbReference type="InterPro" id="IPR001962">
    <property type="entry name" value="Asn_synthase"/>
</dbReference>
<dbReference type="InterPro" id="IPR006426">
    <property type="entry name" value="Asn_synth_AEB"/>
</dbReference>
<evidence type="ECO:0000256" key="2">
    <source>
        <dbReference type="ARBA" id="ARBA00005752"/>
    </source>
</evidence>
<dbReference type="PANTHER" id="PTHR43284">
    <property type="entry name" value="ASPARAGINE SYNTHETASE (GLUTAMINE-HYDROLYZING)"/>
    <property type="match status" value="1"/>
</dbReference>
<gene>
    <name evidence="12" type="ORF">SAMN05216577_14030</name>
</gene>
<feature type="binding site" evidence="9">
    <location>
        <begin position="361"/>
        <end position="362"/>
    </location>
    <ligand>
        <name>ATP</name>
        <dbReference type="ChEBI" id="CHEBI:30616"/>
    </ligand>
</feature>
<accession>A0AAQ1R0L9</accession>
<evidence type="ECO:0000256" key="7">
    <source>
        <dbReference type="ARBA" id="ARBA00048741"/>
    </source>
</evidence>
<evidence type="ECO:0000256" key="6">
    <source>
        <dbReference type="ARBA" id="ARBA00022962"/>
    </source>
</evidence>
<feature type="active site" description="For GATase activity" evidence="8">
    <location>
        <position position="2"/>
    </location>
</feature>
<dbReference type="CDD" id="cd00712">
    <property type="entry name" value="AsnB"/>
    <property type="match status" value="1"/>
</dbReference>
<evidence type="ECO:0000313" key="12">
    <source>
        <dbReference type="EMBL" id="SFD83459.1"/>
    </source>
</evidence>
<evidence type="ECO:0000256" key="5">
    <source>
        <dbReference type="ARBA" id="ARBA00022840"/>
    </source>
</evidence>
<protein>
    <recommendedName>
        <fullName evidence="3">asparagine synthase (glutamine-hydrolyzing)</fullName>
        <ecNumber evidence="3">6.3.5.4</ecNumber>
    </recommendedName>
</protein>
<evidence type="ECO:0000256" key="1">
    <source>
        <dbReference type="ARBA" id="ARBA00005187"/>
    </source>
</evidence>
<dbReference type="PIRSF" id="PIRSF001589">
    <property type="entry name" value="Asn_synthetase_glu-h"/>
    <property type="match status" value="1"/>
</dbReference>
<sequence>MCGILAAIGRIEDADFLRALNLQSHRGPDDYGYTKDGNIHLGHRRLSIIDLNRASKQPMTAGMGLLTCVFNGEIYNYKEIRNSLEKAGYYFKTESDTEVLINSYHFWGERCLEHFIGMFAFVILDKRDGSLFIARDRLGVKPLYYSEQYGNLIFSSEIKSIKSINNKKYDLNLSAINSYLSYRYPIANDTFYDGIFQLPPGHYLKVSTDRQLRPQKYWDFSDQIEKQREDRGEEYYLEKIREIFESSVRYRMIADVPVGAYLSGGVDSSAVVAEMAKNSRTPIQTFTIGFTEAGYNEFSFAQEVAERYGTNHHEIILSGDDYIETMEDLIDLKDAPLGVPNEVPLYLMSKELKKHITVVLSGEGADEIFGGYGRIFRAADEYEKLQRRDAGRSSSALTAALNKKYQNSKFTNELDHFIYLYQYTSTRQKESLLGPAFDLTSLEDRLRDVFSSVFRQTPYGTSYLNKMMYAFEKLHLPGLLQRVDSTTMGAGVEARVPFVDHRLVEFAFSIPPQYKLSWKACSSEGHDLVSEAISEILDTPKYILKKSQESNLSNRILYRKKMGFPVPLSRWFGGKFNSYARSLLQNGSLISAGLLRKEAVTSLLDHGDLENNHSLAMRLWMLINLELFVKKL</sequence>
<keyword evidence="13" id="KW-1185">Reference proteome</keyword>
<evidence type="ECO:0000259" key="11">
    <source>
        <dbReference type="PROSITE" id="PS51278"/>
    </source>
</evidence>
<dbReference type="SUPFAM" id="SSF52402">
    <property type="entry name" value="Adenine nucleotide alpha hydrolases-like"/>
    <property type="match status" value="1"/>
</dbReference>
<evidence type="ECO:0000256" key="10">
    <source>
        <dbReference type="PIRSR" id="PIRSR001589-3"/>
    </source>
</evidence>
<dbReference type="Gene3D" id="3.60.20.10">
    <property type="entry name" value="Glutamine Phosphoribosylpyrophosphate, subunit 1, domain 1"/>
    <property type="match status" value="1"/>
</dbReference>
<dbReference type="GO" id="GO:0004066">
    <property type="term" value="F:asparagine synthase (glutamine-hydrolyzing) activity"/>
    <property type="evidence" value="ECO:0007669"/>
    <property type="project" value="UniProtKB-EC"/>
</dbReference>
<dbReference type="InterPro" id="IPR033738">
    <property type="entry name" value="AsnB_N"/>
</dbReference>
<feature type="binding site" evidence="9">
    <location>
        <position position="96"/>
    </location>
    <ligand>
        <name>L-glutamine</name>
        <dbReference type="ChEBI" id="CHEBI:58359"/>
    </ligand>
</feature>
<dbReference type="InterPro" id="IPR029055">
    <property type="entry name" value="Ntn_hydrolases_N"/>
</dbReference>
<dbReference type="GO" id="GO:0006529">
    <property type="term" value="P:asparagine biosynthetic process"/>
    <property type="evidence" value="ECO:0007669"/>
    <property type="project" value="UniProtKB-KW"/>
</dbReference>
<dbReference type="EMBL" id="FOLS01000040">
    <property type="protein sequence ID" value="SFD83459.1"/>
    <property type="molecule type" value="Genomic_DNA"/>
</dbReference>
<organism evidence="12 13">
    <name type="scientific">Pseudomonas citronellolis</name>
    <dbReference type="NCBI Taxonomy" id="53408"/>
    <lineage>
        <taxon>Bacteria</taxon>
        <taxon>Pseudomonadati</taxon>
        <taxon>Pseudomonadota</taxon>
        <taxon>Gammaproteobacteria</taxon>
        <taxon>Pseudomonadales</taxon>
        <taxon>Pseudomonadaceae</taxon>
        <taxon>Pseudomonas</taxon>
    </lineage>
</organism>
<evidence type="ECO:0000256" key="4">
    <source>
        <dbReference type="ARBA" id="ARBA00022741"/>
    </source>
</evidence>
<dbReference type="PROSITE" id="PS51278">
    <property type="entry name" value="GATASE_TYPE_2"/>
    <property type="match status" value="1"/>
</dbReference>
<dbReference type="Gene3D" id="3.40.50.620">
    <property type="entry name" value="HUPs"/>
    <property type="match status" value="1"/>
</dbReference>
<keyword evidence="6 8" id="KW-0315">Glutamine amidotransferase</keyword>
<dbReference type="AlphaFoldDB" id="A0AAQ1R0L9"/>
<dbReference type="NCBIfam" id="TIGR01536">
    <property type="entry name" value="asn_synth_AEB"/>
    <property type="match status" value="1"/>
</dbReference>
<evidence type="ECO:0000256" key="9">
    <source>
        <dbReference type="PIRSR" id="PIRSR001589-2"/>
    </source>
</evidence>
<evidence type="ECO:0000256" key="3">
    <source>
        <dbReference type="ARBA" id="ARBA00012737"/>
    </source>
</evidence>
<dbReference type="Proteomes" id="UP000183385">
    <property type="component" value="Unassembled WGS sequence"/>
</dbReference>
<feature type="binding site" evidence="9">
    <location>
        <position position="288"/>
    </location>
    <ligand>
        <name>ATP</name>
        <dbReference type="ChEBI" id="CHEBI:30616"/>
    </ligand>
</feature>
<dbReference type="EC" id="6.3.5.4" evidence="3"/>
<reference evidence="12 13" key="1">
    <citation type="submission" date="2016-10" db="EMBL/GenBank/DDBJ databases">
        <authorList>
            <person name="Varghese N."/>
            <person name="Submissions S."/>
        </authorList>
    </citation>
    <scope>NUCLEOTIDE SEQUENCE [LARGE SCALE GENOMIC DNA]</scope>
    <source>
        <strain evidence="12 13">LMG 18378</strain>
    </source>
</reference>
<comment type="caution">
    <text evidence="12">The sequence shown here is derived from an EMBL/GenBank/DDBJ whole genome shotgun (WGS) entry which is preliminary data.</text>
</comment>
<dbReference type="GO" id="GO:0005829">
    <property type="term" value="C:cytosol"/>
    <property type="evidence" value="ECO:0007669"/>
    <property type="project" value="TreeGrafter"/>
</dbReference>
<dbReference type="SUPFAM" id="SSF56235">
    <property type="entry name" value="N-terminal nucleophile aminohydrolases (Ntn hydrolases)"/>
    <property type="match status" value="1"/>
</dbReference>
<proteinExistence type="inferred from homology"/>
<comment type="similarity">
    <text evidence="2">Belongs to the asparagine synthetase family.</text>
</comment>
<keyword evidence="8" id="KW-0061">Asparagine biosynthesis</keyword>
<feature type="domain" description="Glutamine amidotransferase type-2" evidence="11">
    <location>
        <begin position="2"/>
        <end position="209"/>
    </location>
</feature>
<dbReference type="PANTHER" id="PTHR43284:SF1">
    <property type="entry name" value="ASPARAGINE SYNTHETASE"/>
    <property type="match status" value="1"/>
</dbReference>
<dbReference type="Pfam" id="PF00733">
    <property type="entry name" value="Asn_synthase"/>
    <property type="match status" value="1"/>
</dbReference>
<name>A0AAQ1R0L9_9PSED</name>
<dbReference type="InterPro" id="IPR051786">
    <property type="entry name" value="ASN_synthetase/amidase"/>
</dbReference>
<comment type="catalytic activity">
    <reaction evidence="7">
        <text>L-aspartate + L-glutamine + ATP + H2O = L-asparagine + L-glutamate + AMP + diphosphate + H(+)</text>
        <dbReference type="Rhea" id="RHEA:12228"/>
        <dbReference type="ChEBI" id="CHEBI:15377"/>
        <dbReference type="ChEBI" id="CHEBI:15378"/>
        <dbReference type="ChEBI" id="CHEBI:29985"/>
        <dbReference type="ChEBI" id="CHEBI:29991"/>
        <dbReference type="ChEBI" id="CHEBI:30616"/>
        <dbReference type="ChEBI" id="CHEBI:33019"/>
        <dbReference type="ChEBI" id="CHEBI:58048"/>
        <dbReference type="ChEBI" id="CHEBI:58359"/>
        <dbReference type="ChEBI" id="CHEBI:456215"/>
        <dbReference type="EC" id="6.3.5.4"/>
    </reaction>
</comment>
<feature type="site" description="Important for beta-aspartyl-AMP intermediate formation" evidence="10">
    <location>
        <position position="363"/>
    </location>
</feature>
<dbReference type="InterPro" id="IPR014729">
    <property type="entry name" value="Rossmann-like_a/b/a_fold"/>
</dbReference>
<evidence type="ECO:0000313" key="13">
    <source>
        <dbReference type="Proteomes" id="UP000183385"/>
    </source>
</evidence>
<dbReference type="Pfam" id="PF13537">
    <property type="entry name" value="GATase_7"/>
    <property type="match status" value="1"/>
</dbReference>
<keyword evidence="4 9" id="KW-0547">Nucleotide-binding</keyword>
<dbReference type="InterPro" id="IPR017932">
    <property type="entry name" value="GATase_2_dom"/>
</dbReference>
<comment type="pathway">
    <text evidence="1">Amino-acid biosynthesis; L-asparagine biosynthesis; L-asparagine from L-aspartate (L-Gln route): step 1/1.</text>
</comment>
<dbReference type="CDD" id="cd01991">
    <property type="entry name" value="Asn_synthase_B_C"/>
    <property type="match status" value="1"/>
</dbReference>
<keyword evidence="8" id="KW-0028">Amino-acid biosynthesis</keyword>
<dbReference type="RefSeq" id="WP_074985258.1">
    <property type="nucleotide sequence ID" value="NZ_FOLS01000040.1"/>
</dbReference>